<dbReference type="AlphaFoldDB" id="A0A8J3IXL7"/>
<evidence type="ECO:0000313" key="1">
    <source>
        <dbReference type="EMBL" id="GHO98670.1"/>
    </source>
</evidence>
<dbReference type="EMBL" id="BNJK01000002">
    <property type="protein sequence ID" value="GHO98670.1"/>
    <property type="molecule type" value="Genomic_DNA"/>
</dbReference>
<dbReference type="RefSeq" id="WP_220209376.1">
    <property type="nucleotide sequence ID" value="NZ_BNJK01000002.1"/>
</dbReference>
<accession>A0A8J3IXL7</accession>
<name>A0A8J3IXL7_9CHLR</name>
<keyword evidence="2" id="KW-1185">Reference proteome</keyword>
<protein>
    <submittedName>
        <fullName evidence="1">Uncharacterized protein</fullName>
    </submittedName>
</protein>
<proteinExistence type="predicted"/>
<comment type="caution">
    <text evidence="1">The sequence shown here is derived from an EMBL/GenBank/DDBJ whole genome shotgun (WGS) entry which is preliminary data.</text>
</comment>
<evidence type="ECO:0000313" key="2">
    <source>
        <dbReference type="Proteomes" id="UP000597444"/>
    </source>
</evidence>
<gene>
    <name evidence="1" type="ORF">KSF_087180</name>
</gene>
<reference evidence="1" key="1">
    <citation type="submission" date="2020-10" db="EMBL/GenBank/DDBJ databases">
        <title>Taxonomic study of unclassified bacteria belonging to the class Ktedonobacteria.</title>
        <authorList>
            <person name="Yabe S."/>
            <person name="Wang C.M."/>
            <person name="Zheng Y."/>
            <person name="Sakai Y."/>
            <person name="Cavaletti L."/>
            <person name="Monciardini P."/>
            <person name="Donadio S."/>
        </authorList>
    </citation>
    <scope>NUCLEOTIDE SEQUENCE</scope>
    <source>
        <strain evidence="1">ID150040</strain>
    </source>
</reference>
<dbReference type="Proteomes" id="UP000597444">
    <property type="component" value="Unassembled WGS sequence"/>
</dbReference>
<organism evidence="1 2">
    <name type="scientific">Reticulibacter mediterranei</name>
    <dbReference type="NCBI Taxonomy" id="2778369"/>
    <lineage>
        <taxon>Bacteria</taxon>
        <taxon>Bacillati</taxon>
        <taxon>Chloroflexota</taxon>
        <taxon>Ktedonobacteria</taxon>
        <taxon>Ktedonobacterales</taxon>
        <taxon>Reticulibacteraceae</taxon>
        <taxon>Reticulibacter</taxon>
    </lineage>
</organism>
<sequence length="231" mass="25728">MSQNKEHDPKRRFRIFGGQSAPISTDGKGRQILYRCPSCSKVWLQDGPKPLLDLAAQMLAPLAERLQADLEHLPLMPCRLCLLKLNAGSLEIDAYPESGYGLNYEEPGGRRLQLGIRPVKLLSHPMQGAAEIPTNEQELLALLLWFAGLDSSLSVRLFSQQENEILSREPPAPDRRWKGLSFVLPCPPLRDAVIVMILSALPVEVPLDAQETILLWKLLTALKAAAMIHEQ</sequence>